<sequence length="298" mass="31025">MTTIFITGASGWIGSAVTDELLANGYSVTGLARSDASAAALEAKGAEVHRGSLDDPDSLATAAKAADGVIHLAFKHDFNDYIGAGHTERATVEAMLTEIEGTDKPFLFASGAAGAAVGRPATEEDASPNHGADSMRGGSENLALGYADRGVRPVALRFPIVHGVGGDHGFLAYLAQLAKERGVSGYIGDGANRWPMVDRSDAARLVRLALEKAPAGFRAHAVAETGITARTIAEALSERLGVPTQSIRPEDAEAHFGWMAMMFGVDMPASSEITRDLLGWVPTGPTMSENMAAGAYDL</sequence>
<evidence type="ECO:0000313" key="3">
    <source>
        <dbReference type="EMBL" id="GLJ68782.1"/>
    </source>
</evidence>
<dbReference type="PANTHER" id="PTHR48079:SF6">
    <property type="entry name" value="NAD(P)-BINDING DOMAIN-CONTAINING PROTEIN-RELATED"/>
    <property type="match status" value="1"/>
</dbReference>
<dbReference type="Proteomes" id="UP001142292">
    <property type="component" value="Unassembled WGS sequence"/>
</dbReference>
<dbReference type="EMBL" id="BSEL01000005">
    <property type="protein sequence ID" value="GLJ68782.1"/>
    <property type="molecule type" value="Genomic_DNA"/>
</dbReference>
<dbReference type="InterPro" id="IPR036291">
    <property type="entry name" value="NAD(P)-bd_dom_sf"/>
</dbReference>
<evidence type="ECO:0000256" key="1">
    <source>
        <dbReference type="SAM" id="MobiDB-lite"/>
    </source>
</evidence>
<dbReference type="Gene3D" id="3.40.50.720">
    <property type="entry name" value="NAD(P)-binding Rossmann-like Domain"/>
    <property type="match status" value="1"/>
</dbReference>
<dbReference type="PANTHER" id="PTHR48079">
    <property type="entry name" value="PROTEIN YEEZ"/>
    <property type="match status" value="1"/>
</dbReference>
<reference evidence="3" key="2">
    <citation type="submission" date="2023-01" db="EMBL/GenBank/DDBJ databases">
        <authorList>
            <person name="Sun Q."/>
            <person name="Evtushenko L."/>
        </authorList>
    </citation>
    <scope>NUCLEOTIDE SEQUENCE</scope>
    <source>
        <strain evidence="3">VKM Ac-1246</strain>
    </source>
</reference>
<evidence type="ECO:0000259" key="2">
    <source>
        <dbReference type="Pfam" id="PF01370"/>
    </source>
</evidence>
<protein>
    <submittedName>
        <fullName evidence="3">Oxidoreductase</fullName>
    </submittedName>
</protein>
<feature type="region of interest" description="Disordered" evidence="1">
    <location>
        <begin position="118"/>
        <end position="137"/>
    </location>
</feature>
<dbReference type="InterPro" id="IPR001509">
    <property type="entry name" value="Epimerase_deHydtase"/>
</dbReference>
<keyword evidence="4" id="KW-1185">Reference proteome</keyword>
<dbReference type="Pfam" id="PF01370">
    <property type="entry name" value="Epimerase"/>
    <property type="match status" value="1"/>
</dbReference>
<dbReference type="InterPro" id="IPR051783">
    <property type="entry name" value="NAD(P)-dependent_oxidoreduct"/>
</dbReference>
<dbReference type="RefSeq" id="WP_189117285.1">
    <property type="nucleotide sequence ID" value="NZ_BMRK01000003.1"/>
</dbReference>
<organism evidence="3 4">
    <name type="scientific">Nocardioides luteus</name>
    <dbReference type="NCBI Taxonomy" id="1844"/>
    <lineage>
        <taxon>Bacteria</taxon>
        <taxon>Bacillati</taxon>
        <taxon>Actinomycetota</taxon>
        <taxon>Actinomycetes</taxon>
        <taxon>Propionibacteriales</taxon>
        <taxon>Nocardioidaceae</taxon>
        <taxon>Nocardioides</taxon>
    </lineage>
</organism>
<accession>A0ABQ5SX88</accession>
<reference evidence="3" key="1">
    <citation type="journal article" date="2014" name="Int. J. Syst. Evol. Microbiol.">
        <title>Complete genome of a new Firmicutes species belonging to the dominant human colonic microbiota ('Ruminococcus bicirculans') reveals two chromosomes and a selective capacity to utilize plant glucans.</title>
        <authorList>
            <consortium name="NISC Comparative Sequencing Program"/>
            <person name="Wegmann U."/>
            <person name="Louis P."/>
            <person name="Goesmann A."/>
            <person name="Henrissat B."/>
            <person name="Duncan S.H."/>
            <person name="Flint H.J."/>
        </authorList>
    </citation>
    <scope>NUCLEOTIDE SEQUENCE</scope>
    <source>
        <strain evidence="3">VKM Ac-1246</strain>
    </source>
</reference>
<dbReference type="CDD" id="cd05262">
    <property type="entry name" value="SDR_a7"/>
    <property type="match status" value="1"/>
</dbReference>
<name>A0ABQ5SX88_9ACTN</name>
<comment type="caution">
    <text evidence="3">The sequence shown here is derived from an EMBL/GenBank/DDBJ whole genome shotgun (WGS) entry which is preliminary data.</text>
</comment>
<feature type="domain" description="NAD-dependent epimerase/dehydratase" evidence="2">
    <location>
        <begin position="4"/>
        <end position="214"/>
    </location>
</feature>
<proteinExistence type="predicted"/>
<gene>
    <name evidence="3" type="ORF">GCM10017579_28180</name>
</gene>
<dbReference type="SUPFAM" id="SSF51735">
    <property type="entry name" value="NAD(P)-binding Rossmann-fold domains"/>
    <property type="match status" value="1"/>
</dbReference>
<evidence type="ECO:0000313" key="4">
    <source>
        <dbReference type="Proteomes" id="UP001142292"/>
    </source>
</evidence>